<protein>
    <submittedName>
        <fullName evidence="3">CHAD domain-containing protein</fullName>
    </submittedName>
</protein>
<dbReference type="InterPro" id="IPR038186">
    <property type="entry name" value="CHAD_dom_sf"/>
</dbReference>
<gene>
    <name evidence="3" type="ORF">BC739_007207</name>
</gene>
<evidence type="ECO:0000256" key="1">
    <source>
        <dbReference type="SAM" id="MobiDB-lite"/>
    </source>
</evidence>
<evidence type="ECO:0000313" key="3">
    <source>
        <dbReference type="EMBL" id="MBA8929974.1"/>
    </source>
</evidence>
<proteinExistence type="predicted"/>
<evidence type="ECO:0000313" key="4">
    <source>
        <dbReference type="Proteomes" id="UP000517916"/>
    </source>
</evidence>
<feature type="region of interest" description="Disordered" evidence="1">
    <location>
        <begin position="1"/>
        <end position="34"/>
    </location>
</feature>
<dbReference type="Pfam" id="PF05235">
    <property type="entry name" value="CHAD"/>
    <property type="match status" value="1"/>
</dbReference>
<dbReference type="RefSeq" id="WP_236650170.1">
    <property type="nucleotide sequence ID" value="NZ_BAAABQ010000014.1"/>
</dbReference>
<name>A0ABR6BSS6_9PSEU</name>
<dbReference type="PANTHER" id="PTHR39339">
    <property type="entry name" value="SLR1444 PROTEIN"/>
    <property type="match status" value="1"/>
</dbReference>
<dbReference type="PANTHER" id="PTHR39339:SF1">
    <property type="entry name" value="CHAD DOMAIN-CONTAINING PROTEIN"/>
    <property type="match status" value="1"/>
</dbReference>
<keyword evidence="4" id="KW-1185">Reference proteome</keyword>
<dbReference type="Gene3D" id="1.40.20.10">
    <property type="entry name" value="CHAD domain"/>
    <property type="match status" value="1"/>
</dbReference>
<reference evidence="3 4" key="1">
    <citation type="submission" date="2020-08" db="EMBL/GenBank/DDBJ databases">
        <title>Genomic Encyclopedia of Archaeal and Bacterial Type Strains, Phase II (KMG-II): from individual species to whole genera.</title>
        <authorList>
            <person name="Goeker M."/>
        </authorList>
    </citation>
    <scope>NUCLEOTIDE SEQUENCE [LARGE SCALE GENOMIC DNA]</scope>
    <source>
        <strain evidence="3 4">DSM 43850</strain>
    </source>
</reference>
<sequence>MSPTTAAPRRPARRPLRPEELGLGLEPVTAGAKDPVPRHVRAAVHGNLLAMLHHEAGSRTGEDPEDLHQLRVAVRRLRAVLKTVPGCVPGCPELRAELGWLGGALGPVRDLDVLIDRLREEAEDFPEEERAAVEALIAGLVTDRLAARRLLVAALNSARYRALLHALAEASRSPLPADPGPDLMHLVRKPYRKLHKAVLALAEDPPDEDLHRLRIMGKRLRYAAELAAPIAGRKVKALLKATKELQEVLGEHQDACVAEQEVRRLLAAQGEVIDWDLVFAAGRLVEREHVRRTRYRALWQGTWLTVERAAQPLI</sequence>
<dbReference type="InterPro" id="IPR007899">
    <property type="entry name" value="CHAD_dom"/>
</dbReference>
<dbReference type="Proteomes" id="UP000517916">
    <property type="component" value="Unassembled WGS sequence"/>
</dbReference>
<feature type="domain" description="CHAD" evidence="2">
    <location>
        <begin position="33"/>
        <end position="304"/>
    </location>
</feature>
<dbReference type="SMART" id="SM00880">
    <property type="entry name" value="CHAD"/>
    <property type="match status" value="1"/>
</dbReference>
<dbReference type="EMBL" id="JACJID010000006">
    <property type="protein sequence ID" value="MBA8929974.1"/>
    <property type="molecule type" value="Genomic_DNA"/>
</dbReference>
<evidence type="ECO:0000259" key="2">
    <source>
        <dbReference type="PROSITE" id="PS51708"/>
    </source>
</evidence>
<comment type="caution">
    <text evidence="3">The sequence shown here is derived from an EMBL/GenBank/DDBJ whole genome shotgun (WGS) entry which is preliminary data.</text>
</comment>
<dbReference type="PROSITE" id="PS51708">
    <property type="entry name" value="CHAD"/>
    <property type="match status" value="1"/>
</dbReference>
<accession>A0ABR6BSS6</accession>
<organism evidence="3 4">
    <name type="scientific">Kutzneria viridogrisea</name>
    <dbReference type="NCBI Taxonomy" id="47990"/>
    <lineage>
        <taxon>Bacteria</taxon>
        <taxon>Bacillati</taxon>
        <taxon>Actinomycetota</taxon>
        <taxon>Actinomycetes</taxon>
        <taxon>Pseudonocardiales</taxon>
        <taxon>Pseudonocardiaceae</taxon>
        <taxon>Kutzneria</taxon>
    </lineage>
</organism>